<keyword evidence="2 4" id="KW-0378">Hydrolase</keyword>
<feature type="non-terminal residue" evidence="5">
    <location>
        <position position="420"/>
    </location>
</feature>
<reference evidence="5" key="2">
    <citation type="journal article" date="2021" name="PeerJ">
        <title>Extensive microbial diversity within the chicken gut microbiome revealed by metagenomics and culture.</title>
        <authorList>
            <person name="Gilroy R."/>
            <person name="Ravi A."/>
            <person name="Getino M."/>
            <person name="Pursley I."/>
            <person name="Horton D.L."/>
            <person name="Alikhan N.F."/>
            <person name="Baker D."/>
            <person name="Gharbi K."/>
            <person name="Hall N."/>
            <person name="Watson M."/>
            <person name="Adriaenssens E.M."/>
            <person name="Foster-Nyarko E."/>
            <person name="Jarju S."/>
            <person name="Secka A."/>
            <person name="Antonio M."/>
            <person name="Oren A."/>
            <person name="Chaudhuri R.R."/>
            <person name="La Ragione R."/>
            <person name="Hildebrand F."/>
            <person name="Pallen M.J."/>
        </authorList>
    </citation>
    <scope>NUCLEOTIDE SEQUENCE</scope>
    <source>
        <strain evidence="5">ChiHecec2B26-709</strain>
    </source>
</reference>
<keyword evidence="3 4" id="KW-0326">Glycosidase</keyword>
<evidence type="ECO:0000313" key="5">
    <source>
        <dbReference type="EMBL" id="HIT47701.1"/>
    </source>
</evidence>
<reference evidence="5" key="1">
    <citation type="submission" date="2020-10" db="EMBL/GenBank/DDBJ databases">
        <authorList>
            <person name="Gilroy R."/>
        </authorList>
    </citation>
    <scope>NUCLEOTIDE SEQUENCE</scope>
    <source>
        <strain evidence="5">ChiHecec2B26-709</strain>
    </source>
</reference>
<dbReference type="AlphaFoldDB" id="A0A9D1GP27"/>
<dbReference type="PANTHER" id="PTHR31339">
    <property type="entry name" value="PECTIN LYASE-RELATED"/>
    <property type="match status" value="1"/>
</dbReference>
<dbReference type="Proteomes" id="UP000886881">
    <property type="component" value="Unassembled WGS sequence"/>
</dbReference>
<evidence type="ECO:0000256" key="4">
    <source>
        <dbReference type="RuleBase" id="RU361169"/>
    </source>
</evidence>
<comment type="similarity">
    <text evidence="1 4">Belongs to the glycosyl hydrolase 28 family.</text>
</comment>
<dbReference type="Gene3D" id="2.160.20.10">
    <property type="entry name" value="Single-stranded right-handed beta-helix, Pectin lyase-like"/>
    <property type="match status" value="1"/>
</dbReference>
<evidence type="ECO:0000313" key="6">
    <source>
        <dbReference type="Proteomes" id="UP000886881"/>
    </source>
</evidence>
<comment type="caution">
    <text evidence="5">The sequence shown here is derived from an EMBL/GenBank/DDBJ whole genome shotgun (WGS) entry which is preliminary data.</text>
</comment>
<dbReference type="GO" id="GO:0005975">
    <property type="term" value="P:carbohydrate metabolic process"/>
    <property type="evidence" value="ECO:0007669"/>
    <property type="project" value="InterPro"/>
</dbReference>
<dbReference type="SUPFAM" id="SSF51126">
    <property type="entry name" value="Pectin lyase-like"/>
    <property type="match status" value="1"/>
</dbReference>
<dbReference type="InterPro" id="IPR051801">
    <property type="entry name" value="GH28_Enzymes"/>
</dbReference>
<proteinExistence type="inferred from homology"/>
<organism evidence="5 6">
    <name type="scientific">Candidatus Cryptobacteroides merdipullorum</name>
    <dbReference type="NCBI Taxonomy" id="2840771"/>
    <lineage>
        <taxon>Bacteria</taxon>
        <taxon>Pseudomonadati</taxon>
        <taxon>Bacteroidota</taxon>
        <taxon>Bacteroidia</taxon>
        <taxon>Bacteroidales</taxon>
        <taxon>Candidatus Cryptobacteroides</taxon>
    </lineage>
</organism>
<gene>
    <name evidence="5" type="ORF">IAC35_07600</name>
</gene>
<dbReference type="SMART" id="SM00710">
    <property type="entry name" value="PbH1"/>
    <property type="match status" value="5"/>
</dbReference>
<accession>A0A9D1GP27</accession>
<dbReference type="InterPro" id="IPR012334">
    <property type="entry name" value="Pectin_lyas_fold"/>
</dbReference>
<protein>
    <submittedName>
        <fullName evidence="5">Glycoside hydrolase family 28 protein</fullName>
    </submittedName>
</protein>
<dbReference type="PANTHER" id="PTHR31339:SF9">
    <property type="entry name" value="PLASMIN AND FIBRONECTIN-BINDING PROTEIN A"/>
    <property type="match status" value="1"/>
</dbReference>
<sequence>MSKVDFPDRSVSITEYGAVAGDSLNLSGEAINLAIVELSRQGGGTVIVPEGTFYTGPITMKSNVNLHVSEGATLKFVPDVSLYMPAVLTRWEGIDCYNARPLIYAYGETNIAITGKGTIDGGAGPDNWWKRQREIERRDFRPSPEAPVMKASRLRLLEMGENHVPVGQRVFDETDCLRPQTVNFYRCKTVLIEGVTMLNSPFWVIHPLFCDDLTVRGVTIVNDGPNGDGCDPESCRNVLIEDCVFDTGDDCIAIKSGRNEDGRRWNTPSENIIVRNCTMADGHGGVVIGSEISGGFRNLYVDNCRMDSPNLDRVIRIKTSTARGGLIENIYVRNVEVGQCREAVLRINLNYERNENARRGFYPEVRNVLLENVSCSSSDYALWFSGLEDRTNISGIVLRNCSFDGVKAGESHVDGLIGDV</sequence>
<dbReference type="PROSITE" id="PS00502">
    <property type="entry name" value="POLYGALACTURONASE"/>
    <property type="match status" value="1"/>
</dbReference>
<name>A0A9D1GP27_9BACT</name>
<evidence type="ECO:0000256" key="3">
    <source>
        <dbReference type="ARBA" id="ARBA00023295"/>
    </source>
</evidence>
<dbReference type="InterPro" id="IPR006626">
    <property type="entry name" value="PbH1"/>
</dbReference>
<dbReference type="InterPro" id="IPR000743">
    <property type="entry name" value="Glyco_hydro_28"/>
</dbReference>
<dbReference type="InterPro" id="IPR011050">
    <property type="entry name" value="Pectin_lyase_fold/virulence"/>
</dbReference>
<evidence type="ECO:0000256" key="2">
    <source>
        <dbReference type="ARBA" id="ARBA00022801"/>
    </source>
</evidence>
<dbReference type="Pfam" id="PF00295">
    <property type="entry name" value="Glyco_hydro_28"/>
    <property type="match status" value="1"/>
</dbReference>
<dbReference type="GO" id="GO:0004650">
    <property type="term" value="F:polygalacturonase activity"/>
    <property type="evidence" value="ECO:0007669"/>
    <property type="project" value="InterPro"/>
</dbReference>
<dbReference type="EMBL" id="DVLC01000136">
    <property type="protein sequence ID" value="HIT47701.1"/>
    <property type="molecule type" value="Genomic_DNA"/>
</dbReference>
<evidence type="ECO:0000256" key="1">
    <source>
        <dbReference type="ARBA" id="ARBA00008834"/>
    </source>
</evidence>